<dbReference type="RefSeq" id="WP_013768920.1">
    <property type="nucleotide sequence ID" value="NC_015511.1"/>
</dbReference>
<protein>
    <submittedName>
        <fullName evidence="9">Fatty acid hydroxylase</fullName>
    </submittedName>
</protein>
<dbReference type="InterPro" id="IPR051689">
    <property type="entry name" value="Sterol_desaturase/TMEM195"/>
</dbReference>
<evidence type="ECO:0000256" key="4">
    <source>
        <dbReference type="ARBA" id="ARBA00023002"/>
    </source>
</evidence>
<dbReference type="OrthoDB" id="9770329at2"/>
<dbReference type="EMBL" id="CP002692">
    <property type="protein sequence ID" value="AEE54403.1"/>
    <property type="molecule type" value="Genomic_DNA"/>
</dbReference>
<dbReference type="KEGG" id="hhy:Halhy_6587"/>
<keyword evidence="4" id="KW-0560">Oxidoreductase</keyword>
<keyword evidence="2 7" id="KW-0812">Transmembrane</keyword>
<feature type="transmembrane region" description="Helical" evidence="7">
    <location>
        <begin position="31"/>
        <end position="50"/>
    </location>
</feature>
<keyword evidence="5" id="KW-0443">Lipid metabolism</keyword>
<evidence type="ECO:0000256" key="1">
    <source>
        <dbReference type="ARBA" id="ARBA00004127"/>
    </source>
</evidence>
<evidence type="ECO:0000256" key="3">
    <source>
        <dbReference type="ARBA" id="ARBA00022989"/>
    </source>
</evidence>
<keyword evidence="6 7" id="KW-0472">Membrane</keyword>
<keyword evidence="3 7" id="KW-1133">Transmembrane helix</keyword>
<gene>
    <name evidence="9" type="ordered locus">Halhy_6587</name>
</gene>
<accession>F4L7P5</accession>
<feature type="domain" description="Fatty acid hydroxylase" evidence="8">
    <location>
        <begin position="120"/>
        <end position="256"/>
    </location>
</feature>
<evidence type="ECO:0000256" key="6">
    <source>
        <dbReference type="ARBA" id="ARBA00023136"/>
    </source>
</evidence>
<dbReference type="GO" id="GO:0050479">
    <property type="term" value="F:glyceryl-ether monooxygenase activity"/>
    <property type="evidence" value="ECO:0007669"/>
    <property type="project" value="TreeGrafter"/>
</dbReference>
<feature type="transmembrane region" description="Helical" evidence="7">
    <location>
        <begin position="105"/>
        <end position="125"/>
    </location>
</feature>
<dbReference type="GO" id="GO:0008610">
    <property type="term" value="P:lipid biosynthetic process"/>
    <property type="evidence" value="ECO:0007669"/>
    <property type="project" value="InterPro"/>
</dbReference>
<keyword evidence="10" id="KW-1185">Reference proteome</keyword>
<sequence length="292" mass="34165">MNKYIEIIVQSYQGYAGYLLHEIISPSWGNYFYWLIGISLFFFGLEWWIPWRKSQKLLRKDFLLDAFYMFFNFFLFSLIGFYALSNVFVEFFNGFLTNVLGITNLVAIYLGGLPSLVQLAILFVLRDFIHWNIHRLLHQVPFLWAFHKVHHSAKEMGFATHLRYHWMENVVYKVLEYLPLGMIGFGIQDFFFIHLLATAIGHFNHSNIKVPLGLLKYIFNNPQMHTWHHAKVLPDAYPNGVNFGISLSIWDYVFKTAYVPHDGDSIELGYPGDEEMPQNFSGQAIFPLKKVG</sequence>
<evidence type="ECO:0000259" key="8">
    <source>
        <dbReference type="Pfam" id="PF04116"/>
    </source>
</evidence>
<reference key="2">
    <citation type="submission" date="2011-04" db="EMBL/GenBank/DDBJ databases">
        <title>Complete sequence of plasmid 1 of Haliscomenobacter hydrossis DSM 1100.</title>
        <authorList>
            <consortium name="US DOE Joint Genome Institute (JGI-PGF)"/>
            <person name="Lucas S."/>
            <person name="Han J."/>
            <person name="Lapidus A."/>
            <person name="Bruce D."/>
            <person name="Goodwin L."/>
            <person name="Pitluck S."/>
            <person name="Peters L."/>
            <person name="Kyrpides N."/>
            <person name="Mavromatis K."/>
            <person name="Ivanova N."/>
            <person name="Ovchinnikova G."/>
            <person name="Pagani I."/>
            <person name="Daligault H."/>
            <person name="Detter J.C."/>
            <person name="Han C."/>
            <person name="Land M."/>
            <person name="Hauser L."/>
            <person name="Markowitz V."/>
            <person name="Cheng J.-F."/>
            <person name="Hugenholtz P."/>
            <person name="Woyke T."/>
            <person name="Wu D."/>
            <person name="Verbarg S."/>
            <person name="Frueling A."/>
            <person name="Brambilla E."/>
            <person name="Klenk H.-P."/>
            <person name="Eisen J.A."/>
        </authorList>
    </citation>
    <scope>NUCLEOTIDE SEQUENCE</scope>
    <source>
        <strain>DSM 1100</strain>
    </source>
</reference>
<proteinExistence type="predicted"/>
<dbReference type="HOGENOM" id="CLU_033631_3_1_10"/>
<organism evidence="9 10">
    <name type="scientific">Haliscomenobacter hydrossis (strain ATCC 27775 / DSM 1100 / LMG 10767 / O)</name>
    <dbReference type="NCBI Taxonomy" id="760192"/>
    <lineage>
        <taxon>Bacteria</taxon>
        <taxon>Pseudomonadati</taxon>
        <taxon>Bacteroidota</taxon>
        <taxon>Saprospiria</taxon>
        <taxon>Saprospirales</taxon>
        <taxon>Haliscomenobacteraceae</taxon>
        <taxon>Haliscomenobacter</taxon>
    </lineage>
</organism>
<evidence type="ECO:0000313" key="9">
    <source>
        <dbReference type="EMBL" id="AEE54403.1"/>
    </source>
</evidence>
<dbReference type="InterPro" id="IPR006694">
    <property type="entry name" value="Fatty_acid_hydroxylase"/>
</dbReference>
<dbReference type="GO" id="GO:0016020">
    <property type="term" value="C:membrane"/>
    <property type="evidence" value="ECO:0007669"/>
    <property type="project" value="GOC"/>
</dbReference>
<dbReference type="PANTHER" id="PTHR21624:SF1">
    <property type="entry name" value="ALKYLGLYCEROL MONOOXYGENASE"/>
    <property type="match status" value="1"/>
</dbReference>
<dbReference type="Pfam" id="PF04116">
    <property type="entry name" value="FA_hydroxylase"/>
    <property type="match status" value="1"/>
</dbReference>
<reference evidence="9 10" key="1">
    <citation type="journal article" date="2011" name="Stand. Genomic Sci.">
        <title>Complete genome sequence of Haliscomenobacter hydrossis type strain (O).</title>
        <authorList>
            <consortium name="US DOE Joint Genome Institute (JGI-PGF)"/>
            <person name="Daligault H."/>
            <person name="Lapidus A."/>
            <person name="Zeytun A."/>
            <person name="Nolan M."/>
            <person name="Lucas S."/>
            <person name="Del Rio T.G."/>
            <person name="Tice H."/>
            <person name="Cheng J.F."/>
            <person name="Tapia R."/>
            <person name="Han C."/>
            <person name="Goodwin L."/>
            <person name="Pitluck S."/>
            <person name="Liolios K."/>
            <person name="Pagani I."/>
            <person name="Ivanova N."/>
            <person name="Huntemann M."/>
            <person name="Mavromatis K."/>
            <person name="Mikhailova N."/>
            <person name="Pati A."/>
            <person name="Chen A."/>
            <person name="Palaniappan K."/>
            <person name="Land M."/>
            <person name="Hauser L."/>
            <person name="Brambilla E.M."/>
            <person name="Rohde M."/>
            <person name="Verbarg S."/>
            <person name="Goker M."/>
            <person name="Bristow J."/>
            <person name="Eisen J.A."/>
            <person name="Markowitz V."/>
            <person name="Hugenholtz P."/>
            <person name="Kyrpides N.C."/>
            <person name="Klenk H.P."/>
            <person name="Woyke T."/>
        </authorList>
    </citation>
    <scope>NUCLEOTIDE SEQUENCE [LARGE SCALE GENOMIC DNA]</scope>
    <source>
        <strain evidence="10">ATCC 27775 / DSM 1100 / LMG 10767 / O</strain>
        <plasmid evidence="10">Plasmid pHALHY01</plasmid>
    </source>
</reference>
<evidence type="ECO:0000256" key="7">
    <source>
        <dbReference type="SAM" id="Phobius"/>
    </source>
</evidence>
<dbReference type="AlphaFoldDB" id="F4L7P5"/>
<dbReference type="GO" id="GO:0006643">
    <property type="term" value="P:membrane lipid metabolic process"/>
    <property type="evidence" value="ECO:0007669"/>
    <property type="project" value="TreeGrafter"/>
</dbReference>
<dbReference type="PANTHER" id="PTHR21624">
    <property type="entry name" value="STEROL DESATURASE-RELATED PROTEIN"/>
    <property type="match status" value="1"/>
</dbReference>
<name>F4L7P5_HALH1</name>
<keyword evidence="9" id="KW-0614">Plasmid</keyword>
<dbReference type="Proteomes" id="UP000008461">
    <property type="component" value="Plasmid pHALHY01"/>
</dbReference>
<evidence type="ECO:0000256" key="2">
    <source>
        <dbReference type="ARBA" id="ARBA00022692"/>
    </source>
</evidence>
<geneLocation type="plasmid" evidence="9 10">
    <name>pHALHY01</name>
</geneLocation>
<dbReference type="GO" id="GO:0005506">
    <property type="term" value="F:iron ion binding"/>
    <property type="evidence" value="ECO:0007669"/>
    <property type="project" value="InterPro"/>
</dbReference>
<feature type="transmembrane region" description="Helical" evidence="7">
    <location>
        <begin position="62"/>
        <end position="85"/>
    </location>
</feature>
<evidence type="ECO:0000313" key="10">
    <source>
        <dbReference type="Proteomes" id="UP000008461"/>
    </source>
</evidence>
<comment type="subcellular location">
    <subcellularLocation>
        <location evidence="1">Endomembrane system</location>
        <topology evidence="1">Multi-pass membrane protein</topology>
    </subcellularLocation>
</comment>
<evidence type="ECO:0000256" key="5">
    <source>
        <dbReference type="ARBA" id="ARBA00023098"/>
    </source>
</evidence>
<dbReference type="GO" id="GO:0012505">
    <property type="term" value="C:endomembrane system"/>
    <property type="evidence" value="ECO:0007669"/>
    <property type="project" value="UniProtKB-SubCell"/>
</dbReference>